<dbReference type="AlphaFoldDB" id="A0A1Y9HB88"/>
<reference evidence="3" key="1">
    <citation type="submission" date="2014-01" db="EMBL/GenBank/DDBJ databases">
        <title>The Genome Sequence of Anopheles farauti FAR1 (V2).</title>
        <authorList>
            <consortium name="The Broad Institute Genomics Platform"/>
            <person name="Neafsey D.E."/>
            <person name="Besansky N."/>
            <person name="Howell P."/>
            <person name="Walton C."/>
            <person name="Young S.K."/>
            <person name="Zeng Q."/>
            <person name="Gargeya S."/>
            <person name="Fitzgerald M."/>
            <person name="Haas B."/>
            <person name="Abouelleil A."/>
            <person name="Allen A.W."/>
            <person name="Alvarado L."/>
            <person name="Arachchi H.M."/>
            <person name="Berlin A.M."/>
            <person name="Chapman S.B."/>
            <person name="Gainer-Dewar J."/>
            <person name="Goldberg J."/>
            <person name="Griggs A."/>
            <person name="Gujja S."/>
            <person name="Hansen M."/>
            <person name="Howarth C."/>
            <person name="Imamovic A."/>
            <person name="Ireland A."/>
            <person name="Larimer J."/>
            <person name="McCowan C."/>
            <person name="Murphy C."/>
            <person name="Pearson M."/>
            <person name="Poon T.W."/>
            <person name="Priest M."/>
            <person name="Roberts A."/>
            <person name="Saif S."/>
            <person name="Shea T."/>
            <person name="Sisk P."/>
            <person name="Sykes S."/>
            <person name="Wortman J."/>
            <person name="Nusbaum C."/>
            <person name="Birren B."/>
        </authorList>
    </citation>
    <scope>NUCLEOTIDE SEQUENCE [LARGE SCALE GENOMIC DNA]</scope>
    <source>
        <strain evidence="3">FAR1</strain>
    </source>
</reference>
<accession>A0A1Y9HB88</accession>
<dbReference type="InterPro" id="IPR002919">
    <property type="entry name" value="TIL_dom"/>
</dbReference>
<organism evidence="2 3">
    <name type="scientific">Anopheles farauti</name>
    <dbReference type="NCBI Taxonomy" id="69004"/>
    <lineage>
        <taxon>Eukaryota</taxon>
        <taxon>Metazoa</taxon>
        <taxon>Ecdysozoa</taxon>
        <taxon>Arthropoda</taxon>
        <taxon>Hexapoda</taxon>
        <taxon>Insecta</taxon>
        <taxon>Pterygota</taxon>
        <taxon>Neoptera</taxon>
        <taxon>Endopterygota</taxon>
        <taxon>Diptera</taxon>
        <taxon>Nematocera</taxon>
        <taxon>Culicoidea</taxon>
        <taxon>Culicidae</taxon>
        <taxon>Anophelinae</taxon>
        <taxon>Anopheles</taxon>
    </lineage>
</organism>
<reference evidence="2" key="2">
    <citation type="submission" date="2020-05" db="UniProtKB">
        <authorList>
            <consortium name="EnsemblMetazoa"/>
        </authorList>
    </citation>
    <scope>IDENTIFICATION</scope>
    <source>
        <strain evidence="2">FAR1</strain>
    </source>
</reference>
<sequence>MERVRVHRVVSAIVFVLLLEPTWNSLIYDTLHFSTPWLRNHHNRWNVLVRWYPWLYMIDRSLIASSGIHCQSNETYVKLGRPCGSSCGTYGQMCPFVRLNRCVCIRGHVRNERGRCIHYTECTKSLDDVEFLH</sequence>
<keyword evidence="3" id="KW-1185">Reference proteome</keyword>
<dbReference type="EMBL" id="AXCN02001488">
    <property type="status" value="NOT_ANNOTATED_CDS"/>
    <property type="molecule type" value="Genomic_DNA"/>
</dbReference>
<proteinExistence type="predicted"/>
<protein>
    <recommendedName>
        <fullName evidence="1">TIL domain-containing protein</fullName>
    </recommendedName>
</protein>
<dbReference type="InterPro" id="IPR036084">
    <property type="entry name" value="Ser_inhib-like_sf"/>
</dbReference>
<dbReference type="Gene3D" id="2.10.25.10">
    <property type="entry name" value="Laminin"/>
    <property type="match status" value="1"/>
</dbReference>
<dbReference type="VEuPathDB" id="VectorBase:AFAF021776"/>
<dbReference type="Pfam" id="PF01826">
    <property type="entry name" value="TIL"/>
    <property type="match status" value="1"/>
</dbReference>
<name>A0A1Y9HB88_9DIPT</name>
<dbReference type="Proteomes" id="UP000075886">
    <property type="component" value="Unassembled WGS sequence"/>
</dbReference>
<dbReference type="EnsemblMetazoa" id="AFAF021776-RA">
    <property type="protein sequence ID" value="AFAF021776-PA"/>
    <property type="gene ID" value="AFAF021776"/>
</dbReference>
<dbReference type="SUPFAM" id="SSF57567">
    <property type="entry name" value="Serine protease inhibitors"/>
    <property type="match status" value="1"/>
</dbReference>
<dbReference type="CDD" id="cd19941">
    <property type="entry name" value="TIL"/>
    <property type="match status" value="1"/>
</dbReference>
<feature type="domain" description="TIL" evidence="1">
    <location>
        <begin position="70"/>
        <end position="122"/>
    </location>
</feature>
<evidence type="ECO:0000259" key="1">
    <source>
        <dbReference type="Pfam" id="PF01826"/>
    </source>
</evidence>
<evidence type="ECO:0000313" key="3">
    <source>
        <dbReference type="Proteomes" id="UP000075886"/>
    </source>
</evidence>
<evidence type="ECO:0000313" key="2">
    <source>
        <dbReference type="EnsemblMetazoa" id="AFAF021776-PA"/>
    </source>
</evidence>